<proteinExistence type="predicted"/>
<protein>
    <recommendedName>
        <fullName evidence="2">SMP domain-containing protein</fullName>
    </recommendedName>
</protein>
<name>A0A6A6XCG4_9PLEO</name>
<keyword evidence="4" id="KW-1185">Reference proteome</keyword>
<dbReference type="InterPro" id="IPR007011">
    <property type="entry name" value="LEA_SMP_dom"/>
</dbReference>
<dbReference type="EMBL" id="MU001930">
    <property type="protein sequence ID" value="KAF2793387.1"/>
    <property type="molecule type" value="Genomic_DNA"/>
</dbReference>
<evidence type="ECO:0000256" key="1">
    <source>
        <dbReference type="SAM" id="MobiDB-lite"/>
    </source>
</evidence>
<accession>A0A6A6XCG4</accession>
<reference evidence="3" key="1">
    <citation type="journal article" date="2020" name="Stud. Mycol.">
        <title>101 Dothideomycetes genomes: a test case for predicting lifestyles and emergence of pathogens.</title>
        <authorList>
            <person name="Haridas S."/>
            <person name="Albert R."/>
            <person name="Binder M."/>
            <person name="Bloem J."/>
            <person name="Labutti K."/>
            <person name="Salamov A."/>
            <person name="Andreopoulos B."/>
            <person name="Baker S."/>
            <person name="Barry K."/>
            <person name="Bills G."/>
            <person name="Bluhm B."/>
            <person name="Cannon C."/>
            <person name="Castanera R."/>
            <person name="Culley D."/>
            <person name="Daum C."/>
            <person name="Ezra D."/>
            <person name="Gonzalez J."/>
            <person name="Henrissat B."/>
            <person name="Kuo A."/>
            <person name="Liang C."/>
            <person name="Lipzen A."/>
            <person name="Lutzoni F."/>
            <person name="Magnuson J."/>
            <person name="Mondo S."/>
            <person name="Nolan M."/>
            <person name="Ohm R."/>
            <person name="Pangilinan J."/>
            <person name="Park H.-J."/>
            <person name="Ramirez L."/>
            <person name="Alfaro M."/>
            <person name="Sun H."/>
            <person name="Tritt A."/>
            <person name="Yoshinaga Y."/>
            <person name="Zwiers L.-H."/>
            <person name="Turgeon B."/>
            <person name="Goodwin S."/>
            <person name="Spatafora J."/>
            <person name="Crous P."/>
            <person name="Grigoriev I."/>
        </authorList>
    </citation>
    <scope>NUCLEOTIDE SEQUENCE</scope>
    <source>
        <strain evidence="3">CBS 109.77</strain>
    </source>
</reference>
<evidence type="ECO:0000259" key="2">
    <source>
        <dbReference type="Pfam" id="PF04927"/>
    </source>
</evidence>
<dbReference type="Proteomes" id="UP000799757">
    <property type="component" value="Unassembled WGS sequence"/>
</dbReference>
<feature type="compositionally biased region" description="Polar residues" evidence="1">
    <location>
        <begin position="33"/>
        <end position="42"/>
    </location>
</feature>
<feature type="region of interest" description="Disordered" evidence="1">
    <location>
        <begin position="1"/>
        <end position="49"/>
    </location>
</feature>
<gene>
    <name evidence="3" type="ORF">K505DRAFT_305920</name>
</gene>
<feature type="domain" description="SMP" evidence="2">
    <location>
        <begin position="2"/>
        <end position="38"/>
    </location>
</feature>
<sequence length="49" mass="4933">MTQSDASRIQSSQTRSGGDMSSSGFAARAQSAGDRNQNSGLGQKNGGGK</sequence>
<feature type="compositionally biased region" description="Polar residues" evidence="1">
    <location>
        <begin position="1"/>
        <end position="24"/>
    </location>
</feature>
<dbReference type="OrthoDB" id="5988651at2759"/>
<dbReference type="Pfam" id="PF04927">
    <property type="entry name" value="SMP"/>
    <property type="match status" value="1"/>
</dbReference>
<evidence type="ECO:0000313" key="4">
    <source>
        <dbReference type="Proteomes" id="UP000799757"/>
    </source>
</evidence>
<dbReference type="AlphaFoldDB" id="A0A6A6XCG4"/>
<evidence type="ECO:0000313" key="3">
    <source>
        <dbReference type="EMBL" id="KAF2793387.1"/>
    </source>
</evidence>
<organism evidence="3 4">
    <name type="scientific">Melanomma pulvis-pyrius CBS 109.77</name>
    <dbReference type="NCBI Taxonomy" id="1314802"/>
    <lineage>
        <taxon>Eukaryota</taxon>
        <taxon>Fungi</taxon>
        <taxon>Dikarya</taxon>
        <taxon>Ascomycota</taxon>
        <taxon>Pezizomycotina</taxon>
        <taxon>Dothideomycetes</taxon>
        <taxon>Pleosporomycetidae</taxon>
        <taxon>Pleosporales</taxon>
        <taxon>Melanommataceae</taxon>
        <taxon>Melanomma</taxon>
    </lineage>
</organism>